<organism evidence="9 10">
    <name type="scientific">Rhypophila decipiens</name>
    <dbReference type="NCBI Taxonomy" id="261697"/>
    <lineage>
        <taxon>Eukaryota</taxon>
        <taxon>Fungi</taxon>
        <taxon>Dikarya</taxon>
        <taxon>Ascomycota</taxon>
        <taxon>Pezizomycotina</taxon>
        <taxon>Sordariomycetes</taxon>
        <taxon>Sordariomycetidae</taxon>
        <taxon>Sordariales</taxon>
        <taxon>Naviculisporaceae</taxon>
        <taxon>Rhypophila</taxon>
    </lineage>
</organism>
<evidence type="ECO:0000256" key="8">
    <source>
        <dbReference type="SAM" id="MobiDB-lite"/>
    </source>
</evidence>
<protein>
    <submittedName>
        <fullName evidence="9">WD40-repeat-containing domain protein</fullName>
    </submittedName>
</protein>
<evidence type="ECO:0000256" key="7">
    <source>
        <dbReference type="PROSITE-ProRule" id="PRU00221"/>
    </source>
</evidence>
<evidence type="ECO:0000256" key="4">
    <source>
        <dbReference type="ARBA" id="ARBA00022694"/>
    </source>
</evidence>
<evidence type="ECO:0000256" key="5">
    <source>
        <dbReference type="ARBA" id="ARBA00022737"/>
    </source>
</evidence>
<dbReference type="PROSITE" id="PS50082">
    <property type="entry name" value="WD_REPEATS_2"/>
    <property type="match status" value="2"/>
</dbReference>
<dbReference type="AlphaFoldDB" id="A0AAN7BAP5"/>
<accession>A0AAN7BAP5</accession>
<dbReference type="InterPro" id="IPR001680">
    <property type="entry name" value="WD40_rpt"/>
</dbReference>
<dbReference type="PANTHER" id="PTHR14344:SF3">
    <property type="entry name" value="WD REPEAT-CONTAINING PROTEIN 6"/>
    <property type="match status" value="1"/>
</dbReference>
<comment type="subcellular location">
    <subcellularLocation>
        <location evidence="1">Cytoplasm</location>
    </subcellularLocation>
</comment>
<dbReference type="Proteomes" id="UP001301769">
    <property type="component" value="Unassembled WGS sequence"/>
</dbReference>
<dbReference type="EMBL" id="MU858063">
    <property type="protein sequence ID" value="KAK4217043.1"/>
    <property type="molecule type" value="Genomic_DNA"/>
</dbReference>
<dbReference type="PROSITE" id="PS00678">
    <property type="entry name" value="WD_REPEATS_1"/>
    <property type="match status" value="1"/>
</dbReference>
<dbReference type="GO" id="GO:0030488">
    <property type="term" value="P:tRNA methylation"/>
    <property type="evidence" value="ECO:0007669"/>
    <property type="project" value="TreeGrafter"/>
</dbReference>
<evidence type="ECO:0000256" key="2">
    <source>
        <dbReference type="ARBA" id="ARBA00022490"/>
    </source>
</evidence>
<comment type="caution">
    <text evidence="9">The sequence shown here is derived from an EMBL/GenBank/DDBJ whole genome shotgun (WGS) entry which is preliminary data.</text>
</comment>
<dbReference type="InterPro" id="IPR051973">
    <property type="entry name" value="tRNA_Anticodon_Mtase-Reg"/>
</dbReference>
<gene>
    <name evidence="9" type="ORF">QBC37DRAFT_415854</name>
</gene>
<dbReference type="InterPro" id="IPR011041">
    <property type="entry name" value="Quinoprot_gluc/sorb_DH_b-prop"/>
</dbReference>
<dbReference type="Pfam" id="PF00400">
    <property type="entry name" value="WD40"/>
    <property type="match status" value="2"/>
</dbReference>
<keyword evidence="4" id="KW-0819">tRNA processing</keyword>
<evidence type="ECO:0000313" key="10">
    <source>
        <dbReference type="Proteomes" id="UP001301769"/>
    </source>
</evidence>
<dbReference type="PROSITE" id="PS50294">
    <property type="entry name" value="WD_REPEATS_REGION"/>
    <property type="match status" value="1"/>
</dbReference>
<dbReference type="InterPro" id="IPR019775">
    <property type="entry name" value="WD40_repeat_CS"/>
</dbReference>
<keyword evidence="3 7" id="KW-0853">WD repeat</keyword>
<comment type="similarity">
    <text evidence="6">Belongs to the WD repeat WDR6 family.</text>
</comment>
<evidence type="ECO:0000256" key="6">
    <source>
        <dbReference type="ARBA" id="ARBA00038255"/>
    </source>
</evidence>
<feature type="repeat" description="WD" evidence="7">
    <location>
        <begin position="212"/>
        <end position="261"/>
    </location>
</feature>
<dbReference type="SUPFAM" id="SSF50952">
    <property type="entry name" value="Soluble quinoprotein glucose dehydrogenase"/>
    <property type="match status" value="1"/>
</dbReference>
<dbReference type="GO" id="GO:0005737">
    <property type="term" value="C:cytoplasm"/>
    <property type="evidence" value="ECO:0007669"/>
    <property type="project" value="UniProtKB-SubCell"/>
</dbReference>
<name>A0AAN7BAP5_9PEZI</name>
<reference evidence="9" key="2">
    <citation type="submission" date="2023-05" db="EMBL/GenBank/DDBJ databases">
        <authorList>
            <consortium name="Lawrence Berkeley National Laboratory"/>
            <person name="Steindorff A."/>
            <person name="Hensen N."/>
            <person name="Bonometti L."/>
            <person name="Westerberg I."/>
            <person name="Brannstrom I.O."/>
            <person name="Guillou S."/>
            <person name="Cros-Aarteil S."/>
            <person name="Calhoun S."/>
            <person name="Haridas S."/>
            <person name="Kuo A."/>
            <person name="Mondo S."/>
            <person name="Pangilinan J."/>
            <person name="Riley R."/>
            <person name="Labutti K."/>
            <person name="Andreopoulos B."/>
            <person name="Lipzen A."/>
            <person name="Chen C."/>
            <person name="Yanf M."/>
            <person name="Daum C."/>
            <person name="Ng V."/>
            <person name="Clum A."/>
            <person name="Ohm R."/>
            <person name="Martin F."/>
            <person name="Silar P."/>
            <person name="Natvig D."/>
            <person name="Lalanne C."/>
            <person name="Gautier V."/>
            <person name="Ament-Velasquez S.L."/>
            <person name="Kruys A."/>
            <person name="Hutchinson M.I."/>
            <person name="Powell A.J."/>
            <person name="Barry K."/>
            <person name="Miller A.N."/>
            <person name="Grigoriev I.V."/>
            <person name="Debuchy R."/>
            <person name="Gladieux P."/>
            <person name="Thoren M.H."/>
            <person name="Johannesson H."/>
        </authorList>
    </citation>
    <scope>NUCLEOTIDE SEQUENCE</scope>
    <source>
        <strain evidence="9">PSN293</strain>
    </source>
</reference>
<feature type="compositionally biased region" description="Low complexity" evidence="8">
    <location>
        <begin position="257"/>
        <end position="267"/>
    </location>
</feature>
<keyword evidence="5" id="KW-0677">Repeat</keyword>
<evidence type="ECO:0000313" key="9">
    <source>
        <dbReference type="EMBL" id="KAK4217043.1"/>
    </source>
</evidence>
<evidence type="ECO:0000256" key="3">
    <source>
        <dbReference type="ARBA" id="ARBA00022574"/>
    </source>
</evidence>
<dbReference type="InterPro" id="IPR015943">
    <property type="entry name" value="WD40/YVTN_repeat-like_dom_sf"/>
</dbReference>
<proteinExistence type="inferred from homology"/>
<dbReference type="PANTHER" id="PTHR14344">
    <property type="entry name" value="WD REPEAT PROTEIN"/>
    <property type="match status" value="1"/>
</dbReference>
<keyword evidence="10" id="KW-1185">Reference proteome</keyword>
<dbReference type="Gene3D" id="2.130.10.10">
    <property type="entry name" value="YVTN repeat-like/Quinoprotein amine dehydrogenase"/>
    <property type="match status" value="3"/>
</dbReference>
<feature type="region of interest" description="Disordered" evidence="8">
    <location>
        <begin position="257"/>
        <end position="303"/>
    </location>
</feature>
<keyword evidence="2" id="KW-0963">Cytoplasm</keyword>
<feature type="repeat" description="WD" evidence="7">
    <location>
        <begin position="805"/>
        <end position="849"/>
    </location>
</feature>
<dbReference type="InterPro" id="IPR036322">
    <property type="entry name" value="WD40_repeat_dom_sf"/>
</dbReference>
<sequence length="1213" mass="132998">MAPKKNKLGSRLQNSYLLSPITALDIYHAQPGRSLVLAGEDTYLKVYHAATSKQLGRVKIFHSQPIHGIHVSQTNNTETRILIWGGQSVSILPQASLQTLIQGGHVQQPREFKAPDWIYDGILSPYDPNSGVLVTAHNEIVPLRSTPDGQVLTFGPLTSPSRPILYSANLSWPSAESVLVAGGTVFGEIIVWKYYTSPTPERPSQWELLYVFTGHEGSIFGVSISPEIELAPGTKIRVLASCSDDRTIRIWDITDSDCSTSASASSTNENGPSKDPAKALADARETGFGGNSNSEANEEHQNDSARCLAVAMGHVSRIWHVKFTGRTNHDSPREMPIDVWSFGEDCTRQRWELRLDIRRWEDTKAQNYITTKESAPIGILKHCSTSPCHVGKNIWSAAVSMASEEEQPLVVSGGADGKIAISGGQSKNENGTFGSNYDDMELVLSVSDVMQSVGAAAELGDLAPEKQAKKSAKEGFQRYAFLSEQSFLATTTSGRLLTGTTAKDNITWENVDMSETVMQDLKSWNIIKSPAKGLAVLGSGSGKIYLYQQSRPNTIQELTQLPNKVSDIICLEDPSMRKQPNTWTIIATVLALDHAFMSTFETNPTTGETRQVSSRRIDLTPNFVITAAAFCNGKLILGSRIGVLAVQRPKGSDGFETEQSRKDCKTKDAVTCIIPLPGSTETDSFLAGCRDGRYRIYTLDKDLLHLQHEISPPLGMIEGAWFTSSPISTTKNPELTLYGFRGNNFIVWSETSRQELASVECGGAHRPFDTISPAHNPGQLKLVFTKAAQMHFYSQGRQFLRALKDGGHGRELRAVAASASGSKYRYVATAAEDTTIRIWQIDDTTTQASNNTYGMFKPLAVLERHSAGIQQLKWHGDSYLLSSGGQEEFFIWRVTRLESEYESLAVVCEAVFDDKSEDGDLRIMDFDVSPLTGNIPRDGKGEEEEKMIISLALSNSSIKTYIYSPSERGFRLLFTGRYTGACLTQIRHLDIDVDSIGDIHVLTGSTDGFVGFWSASFELREGYLYPAQFEYELDSVVKLHQSTLKSLDIAPAPDAHDRGWLVATGGDDNALGFMRIFLEEALNYEWEVKRSITVVNRARVAGAHAAAITGLAFVQTSHSEQQPKKEEAAETRQFLLATASNDQRVKLWKVELRGAQFKTPPKVSLLDNQYSSVADTGDVEVIPPSAAAAAENGVGGGARLMVGGVGMEVWDLV</sequence>
<reference evidence="9" key="1">
    <citation type="journal article" date="2023" name="Mol. Phylogenet. Evol.">
        <title>Genome-scale phylogeny and comparative genomics of the fungal order Sordariales.</title>
        <authorList>
            <person name="Hensen N."/>
            <person name="Bonometti L."/>
            <person name="Westerberg I."/>
            <person name="Brannstrom I.O."/>
            <person name="Guillou S."/>
            <person name="Cros-Aarteil S."/>
            <person name="Calhoun S."/>
            <person name="Haridas S."/>
            <person name="Kuo A."/>
            <person name="Mondo S."/>
            <person name="Pangilinan J."/>
            <person name="Riley R."/>
            <person name="LaButti K."/>
            <person name="Andreopoulos B."/>
            <person name="Lipzen A."/>
            <person name="Chen C."/>
            <person name="Yan M."/>
            <person name="Daum C."/>
            <person name="Ng V."/>
            <person name="Clum A."/>
            <person name="Steindorff A."/>
            <person name="Ohm R.A."/>
            <person name="Martin F."/>
            <person name="Silar P."/>
            <person name="Natvig D.O."/>
            <person name="Lalanne C."/>
            <person name="Gautier V."/>
            <person name="Ament-Velasquez S.L."/>
            <person name="Kruys A."/>
            <person name="Hutchinson M.I."/>
            <person name="Powell A.J."/>
            <person name="Barry K."/>
            <person name="Miller A.N."/>
            <person name="Grigoriev I.V."/>
            <person name="Debuchy R."/>
            <person name="Gladieux P."/>
            <person name="Hiltunen Thoren M."/>
            <person name="Johannesson H."/>
        </authorList>
    </citation>
    <scope>NUCLEOTIDE SEQUENCE</scope>
    <source>
        <strain evidence="9">PSN293</strain>
    </source>
</reference>
<evidence type="ECO:0000256" key="1">
    <source>
        <dbReference type="ARBA" id="ARBA00004496"/>
    </source>
</evidence>
<dbReference type="SUPFAM" id="SSF50978">
    <property type="entry name" value="WD40 repeat-like"/>
    <property type="match status" value="2"/>
</dbReference>
<feature type="compositionally biased region" description="Basic and acidic residues" evidence="8">
    <location>
        <begin position="275"/>
        <end position="285"/>
    </location>
</feature>
<dbReference type="SMART" id="SM00320">
    <property type="entry name" value="WD40"/>
    <property type="match status" value="6"/>
</dbReference>